<protein>
    <submittedName>
        <fullName evidence="2">Uncharacterized protein</fullName>
    </submittedName>
</protein>
<keyword evidence="1" id="KW-0472">Membrane</keyword>
<name>A0A0F8YUF9_9ZZZZ</name>
<sequence length="119" mass="13725">AQLLADQQDYLNTTFTLMADYATFFSVLGFLLYRDNRKKYKLDSGETNWSLLKTDMVKMISSLGIAEVVYTVVRWLSQYYFLTIEYDPYLASIVGQIISIAVYTATLNISIKISKLYKD</sequence>
<dbReference type="AlphaFoldDB" id="A0A0F8YUF9"/>
<keyword evidence="1" id="KW-1133">Transmembrane helix</keyword>
<reference evidence="2" key="1">
    <citation type="journal article" date="2015" name="Nature">
        <title>Complex archaea that bridge the gap between prokaryotes and eukaryotes.</title>
        <authorList>
            <person name="Spang A."/>
            <person name="Saw J.H."/>
            <person name="Jorgensen S.L."/>
            <person name="Zaremba-Niedzwiedzka K."/>
            <person name="Martijn J."/>
            <person name="Lind A.E."/>
            <person name="van Eijk R."/>
            <person name="Schleper C."/>
            <person name="Guy L."/>
            <person name="Ettema T.J."/>
        </authorList>
    </citation>
    <scope>NUCLEOTIDE SEQUENCE</scope>
</reference>
<feature type="non-terminal residue" evidence="2">
    <location>
        <position position="1"/>
    </location>
</feature>
<feature type="transmembrane region" description="Helical" evidence="1">
    <location>
        <begin position="89"/>
        <end position="111"/>
    </location>
</feature>
<evidence type="ECO:0000313" key="2">
    <source>
        <dbReference type="EMBL" id="KKK85113.1"/>
    </source>
</evidence>
<proteinExistence type="predicted"/>
<comment type="caution">
    <text evidence="2">The sequence shown here is derived from an EMBL/GenBank/DDBJ whole genome shotgun (WGS) entry which is preliminary data.</text>
</comment>
<feature type="transmembrane region" description="Helical" evidence="1">
    <location>
        <begin position="15"/>
        <end position="33"/>
    </location>
</feature>
<gene>
    <name evidence="2" type="ORF">LCGC14_2776530</name>
</gene>
<dbReference type="EMBL" id="LAZR01051460">
    <property type="protein sequence ID" value="KKK85113.1"/>
    <property type="molecule type" value="Genomic_DNA"/>
</dbReference>
<evidence type="ECO:0000256" key="1">
    <source>
        <dbReference type="SAM" id="Phobius"/>
    </source>
</evidence>
<organism evidence="2">
    <name type="scientific">marine sediment metagenome</name>
    <dbReference type="NCBI Taxonomy" id="412755"/>
    <lineage>
        <taxon>unclassified sequences</taxon>
        <taxon>metagenomes</taxon>
        <taxon>ecological metagenomes</taxon>
    </lineage>
</organism>
<accession>A0A0F8YUF9</accession>
<feature type="transmembrane region" description="Helical" evidence="1">
    <location>
        <begin position="59"/>
        <end position="77"/>
    </location>
</feature>
<keyword evidence="1" id="KW-0812">Transmembrane</keyword>